<dbReference type="NCBIfam" id="NF033547">
    <property type="entry name" value="transpos_IS1595"/>
    <property type="match status" value="1"/>
</dbReference>
<dbReference type="RefSeq" id="WP_188823931.1">
    <property type="nucleotide sequence ID" value="NZ_BMLK01000065.1"/>
</dbReference>
<evidence type="ECO:0000313" key="3">
    <source>
        <dbReference type="Proteomes" id="UP000605099"/>
    </source>
</evidence>
<dbReference type="SMART" id="SM01126">
    <property type="entry name" value="DDE_Tnp_IS1595"/>
    <property type="match status" value="1"/>
</dbReference>
<dbReference type="InterPro" id="IPR024445">
    <property type="entry name" value="Tnp_ISXO2-like"/>
</dbReference>
<dbReference type="Pfam" id="PF12762">
    <property type="entry name" value="DDE_Tnp_IS1595"/>
    <property type="match status" value="1"/>
</dbReference>
<dbReference type="Proteomes" id="UP000605099">
    <property type="component" value="Unassembled WGS sequence"/>
</dbReference>
<evidence type="ECO:0000259" key="1">
    <source>
        <dbReference type="SMART" id="SM01126"/>
    </source>
</evidence>
<gene>
    <name evidence="2" type="ORF">GCM10011349_47380</name>
</gene>
<comment type="caution">
    <text evidence="2">The sequence shown here is derived from an EMBL/GenBank/DDBJ whole genome shotgun (WGS) entry which is preliminary data.</text>
</comment>
<proteinExistence type="predicted"/>
<evidence type="ECO:0000313" key="2">
    <source>
        <dbReference type="EMBL" id="GGN63103.1"/>
    </source>
</evidence>
<protein>
    <recommendedName>
        <fullName evidence="1">ISXO2-like transposase domain-containing protein</fullName>
    </recommendedName>
</protein>
<dbReference type="InterPro" id="IPR053164">
    <property type="entry name" value="IS1016-like_transposase"/>
</dbReference>
<dbReference type="PANTHER" id="PTHR47163:SF2">
    <property type="entry name" value="SI:DKEY-17M8.2"/>
    <property type="match status" value="1"/>
</dbReference>
<dbReference type="InterPro" id="IPR024442">
    <property type="entry name" value="Transposase_Zn_ribbon"/>
</dbReference>
<reference evidence="3" key="1">
    <citation type="journal article" date="2019" name="Int. J. Syst. Evol. Microbiol.">
        <title>The Global Catalogue of Microorganisms (GCM) 10K type strain sequencing project: providing services to taxonomists for standard genome sequencing and annotation.</title>
        <authorList>
            <consortium name="The Broad Institute Genomics Platform"/>
            <consortium name="The Broad Institute Genome Sequencing Center for Infectious Disease"/>
            <person name="Wu L."/>
            <person name="Ma J."/>
        </authorList>
    </citation>
    <scope>NUCLEOTIDE SEQUENCE [LARGE SCALE GENOMIC DNA]</scope>
    <source>
        <strain evidence="3">CGMCC 1.6784</strain>
    </source>
</reference>
<dbReference type="Pfam" id="PF12760">
    <property type="entry name" value="Zn_ribbon_IS1595"/>
    <property type="match status" value="1"/>
</dbReference>
<feature type="domain" description="ISXO2-like transposase" evidence="1">
    <location>
        <begin position="137"/>
        <end position="284"/>
    </location>
</feature>
<name>A0ABQ2K204_9SPHN</name>
<organism evidence="2 3">
    <name type="scientific">Novosphingobium indicum</name>
    <dbReference type="NCBI Taxonomy" id="462949"/>
    <lineage>
        <taxon>Bacteria</taxon>
        <taxon>Pseudomonadati</taxon>
        <taxon>Pseudomonadota</taxon>
        <taxon>Alphaproteobacteria</taxon>
        <taxon>Sphingomonadales</taxon>
        <taxon>Sphingomonadaceae</taxon>
        <taxon>Novosphingobium</taxon>
    </lineage>
</organism>
<sequence length="316" mass="35266">MQHFLLSSAARTLSLKKVFKMGEDAAYRTFCELRWPETEGEAVCPRCGCVETYNITSRRKFKCVACHHQFSVTSGTIFASRKLSFTDLLAAIVIFVNGAKGISALQMSRDLDVQYKTAFVLAHKLREAMALEDAGQVLEGEVEVDGAYFGGHVRPANAKKNRRDRRLVINQSGKRQVVVVGRERGGDSMVTVAKSEAKGGEIISAAIHHMSTVHADEASHWDDLHAKFDTRRINHSLAYSDGYACTNQAESFFSRLRRMEVGTHHRIAGRYLAAYAAEASWREDNRRVDNGSQAMTVAAAAMEAQVSRKWAGYWQR</sequence>
<dbReference type="EMBL" id="BMLK01000065">
    <property type="protein sequence ID" value="GGN63103.1"/>
    <property type="molecule type" value="Genomic_DNA"/>
</dbReference>
<keyword evidence="3" id="KW-1185">Reference proteome</keyword>
<accession>A0ABQ2K204</accession>
<dbReference type="PANTHER" id="PTHR47163">
    <property type="entry name" value="DDE_TNP_IS1595 DOMAIN-CONTAINING PROTEIN"/>
    <property type="match status" value="1"/>
</dbReference>